<dbReference type="InterPro" id="IPR023430">
    <property type="entry name" value="Pept_HybD-like_dom_sf"/>
</dbReference>
<dbReference type="NCBIfam" id="TIGR02841">
    <property type="entry name" value="spore_YyaC"/>
    <property type="match status" value="1"/>
</dbReference>
<dbReference type="STRING" id="142842.SAMN02745118_01864"/>
<evidence type="ECO:0000313" key="2">
    <source>
        <dbReference type="Proteomes" id="UP000190625"/>
    </source>
</evidence>
<protein>
    <submittedName>
        <fullName evidence="1">Putative sporulation protein YyaC</fullName>
    </submittedName>
</protein>
<dbReference type="EMBL" id="FUWM01000015">
    <property type="protein sequence ID" value="SJZ80521.1"/>
    <property type="molecule type" value="Genomic_DNA"/>
</dbReference>
<organism evidence="1 2">
    <name type="scientific">Selenihalanaerobacter shriftii</name>
    <dbReference type="NCBI Taxonomy" id="142842"/>
    <lineage>
        <taxon>Bacteria</taxon>
        <taxon>Bacillati</taxon>
        <taxon>Bacillota</taxon>
        <taxon>Clostridia</taxon>
        <taxon>Halanaerobiales</taxon>
        <taxon>Halobacteroidaceae</taxon>
        <taxon>Selenihalanaerobacter</taxon>
    </lineage>
</organism>
<accession>A0A1T4NMH3</accession>
<proteinExistence type="predicted"/>
<dbReference type="InterPro" id="IPR009665">
    <property type="entry name" value="YyaC"/>
</dbReference>
<name>A0A1T4NMH3_9FIRM</name>
<dbReference type="Proteomes" id="UP000190625">
    <property type="component" value="Unassembled WGS sequence"/>
</dbReference>
<sequence length="237" mass="26212">MGNFQAITCQGCGRQIMDLEFFNNTKTVCNRCANASSKEKRLTKKSKLNKNKLSKKENRVHIDNPLAANKLKKIIIYTLKELYSDTNQIVILCIGTDRSTGDALGPLIGSKLTRLITTNIPVFGTLDEPVHARNLQEQIELIEQEYFNPFILAIDAGLGKNSSVGSVTVKPGPLKPGSGVNKDLPPIGDMHITGLVNIGGYMEYMVLQSTRLSLVFKMAKLISRGINWSIRSVNYIN</sequence>
<keyword evidence="2" id="KW-1185">Reference proteome</keyword>
<dbReference type="SUPFAM" id="SSF53163">
    <property type="entry name" value="HybD-like"/>
    <property type="match status" value="1"/>
</dbReference>
<gene>
    <name evidence="1" type="ORF">SAMN02745118_01864</name>
</gene>
<dbReference type="AlphaFoldDB" id="A0A1T4NMH3"/>
<evidence type="ECO:0000313" key="1">
    <source>
        <dbReference type="EMBL" id="SJZ80521.1"/>
    </source>
</evidence>
<dbReference type="RefSeq" id="WP_234983924.1">
    <property type="nucleotide sequence ID" value="NZ_FUWM01000015.1"/>
</dbReference>
<dbReference type="Pfam" id="PF06866">
    <property type="entry name" value="DUF1256"/>
    <property type="match status" value="1"/>
</dbReference>
<reference evidence="2" key="1">
    <citation type="submission" date="2017-02" db="EMBL/GenBank/DDBJ databases">
        <authorList>
            <person name="Varghese N."/>
            <person name="Submissions S."/>
        </authorList>
    </citation>
    <scope>NUCLEOTIDE SEQUENCE [LARGE SCALE GENOMIC DNA]</scope>
    <source>
        <strain evidence="2">ATCC BAA-73</strain>
    </source>
</reference>